<keyword evidence="4" id="KW-1185">Reference proteome</keyword>
<dbReference type="eggNOG" id="COG0746">
    <property type="taxonomic scope" value="Bacteria"/>
</dbReference>
<evidence type="ECO:0000313" key="3">
    <source>
        <dbReference type="EMBL" id="ACQ81054.1"/>
    </source>
</evidence>
<dbReference type="EMBL" id="CP001618">
    <property type="protein sequence ID" value="ACQ81054.1"/>
    <property type="molecule type" value="Genomic_DNA"/>
</dbReference>
<name>C5BYF4_BEUC1</name>
<dbReference type="HOGENOM" id="CLU_2132577_0_0_11"/>
<proteinExistence type="predicted"/>
<dbReference type="Pfam" id="PF20058">
    <property type="entry name" value="DUF6457"/>
    <property type="match status" value="1"/>
</dbReference>
<feature type="region of interest" description="Disordered" evidence="1">
    <location>
        <begin position="59"/>
        <end position="78"/>
    </location>
</feature>
<feature type="domain" description="DUF6457" evidence="2">
    <location>
        <begin position="2"/>
        <end position="89"/>
    </location>
</feature>
<sequence>MSDLDDWVDALAAELGVPREAVDVPAILDLARDAAHRVVRPAAPVSTYVAGYAAGLTAGSAARPEPTAPPTQGTPLERARDLALRWPTASAEDASPM</sequence>
<dbReference type="InterPro" id="IPR045598">
    <property type="entry name" value="DUF6457"/>
</dbReference>
<dbReference type="STRING" id="471853.Bcav_2809"/>
<accession>C5BYF4</accession>
<gene>
    <name evidence="3" type="ordered locus">Bcav_2809</name>
</gene>
<dbReference type="Proteomes" id="UP000007962">
    <property type="component" value="Chromosome"/>
</dbReference>
<reference evidence="3 4" key="1">
    <citation type="journal article" date="2009" name="Stand. Genomic Sci.">
        <title>Complete genome sequence of Beutenbergia cavernae type strain (HKI 0122).</title>
        <authorList>
            <person name="Land M."/>
            <person name="Pukall R."/>
            <person name="Abt B."/>
            <person name="Goker M."/>
            <person name="Rohde M."/>
            <person name="Glavina Del Rio T."/>
            <person name="Tice H."/>
            <person name="Copeland A."/>
            <person name="Cheng J.F."/>
            <person name="Lucas S."/>
            <person name="Chen F."/>
            <person name="Nolan M."/>
            <person name="Bruce D."/>
            <person name="Goodwin L."/>
            <person name="Pitluck S."/>
            <person name="Ivanova N."/>
            <person name="Mavromatis K."/>
            <person name="Ovchinnikova G."/>
            <person name="Pati A."/>
            <person name="Chen A."/>
            <person name="Palaniappan K."/>
            <person name="Hauser L."/>
            <person name="Chang Y.J."/>
            <person name="Jefferies C.C."/>
            <person name="Saunders E."/>
            <person name="Brettin T."/>
            <person name="Detter J.C."/>
            <person name="Han C."/>
            <person name="Chain P."/>
            <person name="Bristow J."/>
            <person name="Eisen J.A."/>
            <person name="Markowitz V."/>
            <person name="Hugenholtz P."/>
            <person name="Kyrpides N.C."/>
            <person name="Klenk H.P."/>
            <person name="Lapidus A."/>
        </authorList>
    </citation>
    <scope>NUCLEOTIDE SEQUENCE [LARGE SCALE GENOMIC DNA]</scope>
    <source>
        <strain evidence="4">ATCC BAA-8 / DSM 12333 / NBRC 16432</strain>
    </source>
</reference>
<dbReference type="KEGG" id="bcv:Bcav_2809"/>
<evidence type="ECO:0000256" key="1">
    <source>
        <dbReference type="SAM" id="MobiDB-lite"/>
    </source>
</evidence>
<protein>
    <submittedName>
        <fullName evidence="3">Molybdopterin-guanine dinucleotide biosynthesis protein</fullName>
    </submittedName>
</protein>
<evidence type="ECO:0000313" key="4">
    <source>
        <dbReference type="Proteomes" id="UP000007962"/>
    </source>
</evidence>
<dbReference type="OrthoDB" id="4735656at2"/>
<organism evidence="3 4">
    <name type="scientific">Beutenbergia cavernae (strain ATCC BAA-8 / DSM 12333 / CCUG 43141 / JCM 11478 / NBRC 16432 / NCIMB 13614 / HKI 0122)</name>
    <dbReference type="NCBI Taxonomy" id="471853"/>
    <lineage>
        <taxon>Bacteria</taxon>
        <taxon>Bacillati</taxon>
        <taxon>Actinomycetota</taxon>
        <taxon>Actinomycetes</taxon>
        <taxon>Micrococcales</taxon>
        <taxon>Beutenbergiaceae</taxon>
        <taxon>Beutenbergia</taxon>
    </lineage>
</organism>
<evidence type="ECO:0000259" key="2">
    <source>
        <dbReference type="Pfam" id="PF20058"/>
    </source>
</evidence>
<dbReference type="AlphaFoldDB" id="C5BYF4"/>
<dbReference type="RefSeq" id="WP_015883294.1">
    <property type="nucleotide sequence ID" value="NC_012669.1"/>
</dbReference>